<protein>
    <submittedName>
        <fullName evidence="1">Uncharacterized protein</fullName>
    </submittedName>
</protein>
<accession>A0A2I9CV94</accession>
<dbReference type="RefSeq" id="WP_103129256.1">
    <property type="nucleotide sequence ID" value="NZ_BFAG01000006.1"/>
</dbReference>
<proteinExistence type="predicted"/>
<evidence type="ECO:0000313" key="2">
    <source>
        <dbReference type="Proteomes" id="UP000236569"/>
    </source>
</evidence>
<dbReference type="EMBL" id="BFAG01000006">
    <property type="protein sequence ID" value="GBF05839.1"/>
    <property type="molecule type" value="Genomic_DNA"/>
</dbReference>
<comment type="caution">
    <text evidence="1">The sequence shown here is derived from an EMBL/GenBank/DDBJ whole genome shotgun (WGS) entry which is preliminary data.</text>
</comment>
<gene>
    <name evidence="1" type="ORF">DAERI_060099</name>
</gene>
<reference evidence="2" key="1">
    <citation type="submission" date="2018-01" db="EMBL/GenBank/DDBJ databases">
        <title>Draft Genome Sequence of the Radioresistant Bacterium Deinococcus aerius TR0125, Isolated from the Higher Atmosphere above Japan.</title>
        <authorList>
            <person name="Satoh K."/>
            <person name="Arai H."/>
            <person name="Sanzen T."/>
            <person name="Kawaguchi Y."/>
            <person name="Hayashi H."/>
            <person name="Yokobori S."/>
            <person name="Yamagishi A."/>
            <person name="Oono Y."/>
            <person name="Narumi I."/>
        </authorList>
    </citation>
    <scope>NUCLEOTIDE SEQUENCE [LARGE SCALE GENOMIC DNA]</scope>
    <source>
        <strain evidence="2">TR0125</strain>
    </source>
</reference>
<sequence length="141" mass="15868">MRGDRFILRGPGNAVLRELQRARPRERRVEYAERLISSVDGGTPELAGSGERLPGPIEIDCSVEPPPGVWWSRTRAARELGRFLADVEQTVRVTFGDLSLPVWRVRCVSRQGTERGYRLTLRLYSGQHEFQDATGLPVPLA</sequence>
<organism evidence="1 2">
    <name type="scientific">Deinococcus aerius</name>
    <dbReference type="NCBI Taxonomy" id="200253"/>
    <lineage>
        <taxon>Bacteria</taxon>
        <taxon>Thermotogati</taxon>
        <taxon>Deinococcota</taxon>
        <taxon>Deinococci</taxon>
        <taxon>Deinococcales</taxon>
        <taxon>Deinococcaceae</taxon>
        <taxon>Deinococcus</taxon>
    </lineage>
</organism>
<dbReference type="Proteomes" id="UP000236569">
    <property type="component" value="Unassembled WGS sequence"/>
</dbReference>
<evidence type="ECO:0000313" key="1">
    <source>
        <dbReference type="EMBL" id="GBF05839.1"/>
    </source>
</evidence>
<keyword evidence="2" id="KW-1185">Reference proteome</keyword>
<name>A0A2I9CV94_9DEIO</name>
<dbReference type="AlphaFoldDB" id="A0A2I9CV94"/>
<dbReference type="OrthoDB" id="9929107at2"/>